<sequence length="451" mass="47377">MYSATFVGFFALALSAWQRERFVIQVQRPESSDLQVVKRQPTRTGILLPRESSVSCQETSIANNLQPCVNCLLEDSPDATTLTNVNGIVTGLLNFPSGLDFDTLCSSFPVPAVVTAGSISTPADHQVNDDTIASPTPKPNTNSVTTPITSPGGAGTTLPAHGGSATTPASSELLWTSRLHSRKLEAALTARQDELRRAACFFDDGWYRKMSDWAFGCSCPANFILGYAFRAIERNLPQSLLPRQDSTAVSLWIALWVMHSGQRSIPSATRFAPGSNRLYQSTYILCTQSCNTTACICSKAHANNLQQCINCVLETGNDAPGVVSSTEQVVSPFEVVCSKSSIPFVTVSNTTGSVSSSSSPGVATGPSSNAATQSVTSITHLPPPTNALTMPVTIHSSDISGPSKTDVSPSTSTSGPAGSGGTTDGSPKRSSILNLLVSSTVINIAGIIALL</sequence>
<feature type="region of interest" description="Disordered" evidence="1">
    <location>
        <begin position="351"/>
        <end position="428"/>
    </location>
</feature>
<feature type="signal peptide" evidence="2">
    <location>
        <begin position="1"/>
        <end position="15"/>
    </location>
</feature>
<gene>
    <name evidence="3" type="ORF">CVT26_005213</name>
</gene>
<feature type="compositionally biased region" description="Polar residues" evidence="1">
    <location>
        <begin position="369"/>
        <end position="379"/>
    </location>
</feature>
<feature type="compositionally biased region" description="Low complexity" evidence="1">
    <location>
        <begin position="351"/>
        <end position="368"/>
    </location>
</feature>
<feature type="compositionally biased region" description="Polar residues" evidence="1">
    <location>
        <begin position="394"/>
        <end position="407"/>
    </location>
</feature>
<keyword evidence="2" id="KW-0732">Signal</keyword>
<reference evidence="3 4" key="1">
    <citation type="journal article" date="2018" name="Evol. Lett.">
        <title>Horizontal gene cluster transfer increased hallucinogenic mushroom diversity.</title>
        <authorList>
            <person name="Reynolds H.T."/>
            <person name="Vijayakumar V."/>
            <person name="Gluck-Thaler E."/>
            <person name="Korotkin H.B."/>
            <person name="Matheny P.B."/>
            <person name="Slot J.C."/>
        </authorList>
    </citation>
    <scope>NUCLEOTIDE SEQUENCE [LARGE SCALE GENOMIC DNA]</scope>
    <source>
        <strain evidence="3 4">SRW20</strain>
    </source>
</reference>
<comment type="caution">
    <text evidence="3">The sequence shown here is derived from an EMBL/GenBank/DDBJ whole genome shotgun (WGS) entry which is preliminary data.</text>
</comment>
<protein>
    <recommendedName>
        <fullName evidence="5">Extracellular membrane protein CFEM domain-containing protein</fullName>
    </recommendedName>
</protein>
<evidence type="ECO:0000256" key="1">
    <source>
        <dbReference type="SAM" id="MobiDB-lite"/>
    </source>
</evidence>
<organism evidence="3 4">
    <name type="scientific">Gymnopilus dilepis</name>
    <dbReference type="NCBI Taxonomy" id="231916"/>
    <lineage>
        <taxon>Eukaryota</taxon>
        <taxon>Fungi</taxon>
        <taxon>Dikarya</taxon>
        <taxon>Basidiomycota</taxon>
        <taxon>Agaricomycotina</taxon>
        <taxon>Agaricomycetes</taxon>
        <taxon>Agaricomycetidae</taxon>
        <taxon>Agaricales</taxon>
        <taxon>Agaricineae</taxon>
        <taxon>Hymenogastraceae</taxon>
        <taxon>Gymnopilus</taxon>
    </lineage>
</organism>
<feature type="chain" id="PRO_5019174146" description="Extracellular membrane protein CFEM domain-containing protein" evidence="2">
    <location>
        <begin position="16"/>
        <end position="451"/>
    </location>
</feature>
<dbReference type="OrthoDB" id="3062033at2759"/>
<evidence type="ECO:0000256" key="2">
    <source>
        <dbReference type="SAM" id="SignalP"/>
    </source>
</evidence>
<evidence type="ECO:0000313" key="4">
    <source>
        <dbReference type="Proteomes" id="UP000284706"/>
    </source>
</evidence>
<feature type="region of interest" description="Disordered" evidence="1">
    <location>
        <begin position="121"/>
        <end position="168"/>
    </location>
</feature>
<keyword evidence="4" id="KW-1185">Reference proteome</keyword>
<evidence type="ECO:0008006" key="5">
    <source>
        <dbReference type="Google" id="ProtNLM"/>
    </source>
</evidence>
<proteinExistence type="predicted"/>
<dbReference type="InParanoid" id="A0A409YVM2"/>
<dbReference type="Proteomes" id="UP000284706">
    <property type="component" value="Unassembled WGS sequence"/>
</dbReference>
<dbReference type="AlphaFoldDB" id="A0A409YVM2"/>
<dbReference type="EMBL" id="NHYE01000197">
    <property type="protein sequence ID" value="PPR07018.1"/>
    <property type="molecule type" value="Genomic_DNA"/>
</dbReference>
<name>A0A409YVM2_9AGAR</name>
<evidence type="ECO:0000313" key="3">
    <source>
        <dbReference type="EMBL" id="PPR07018.1"/>
    </source>
</evidence>
<feature type="compositionally biased region" description="Polar residues" evidence="1">
    <location>
        <begin position="121"/>
        <end position="149"/>
    </location>
</feature>
<accession>A0A409YVM2</accession>